<dbReference type="CDD" id="cd05233">
    <property type="entry name" value="SDR_c"/>
    <property type="match status" value="1"/>
</dbReference>
<reference evidence="3 4" key="1">
    <citation type="submission" date="2024-05" db="EMBL/GenBank/DDBJ databases">
        <authorList>
            <person name="Jiang F."/>
        </authorList>
    </citation>
    <scope>NUCLEOTIDE SEQUENCE [LARGE SCALE GENOMIC DNA]</scope>
    <source>
        <strain evidence="3 4">LZ166</strain>
    </source>
</reference>
<dbReference type="RefSeq" id="WP_367955328.1">
    <property type="nucleotide sequence ID" value="NZ_JBDPGJ010000004.1"/>
</dbReference>
<dbReference type="PANTHER" id="PTHR43477">
    <property type="entry name" value="DIHYDROANTICAPSIN 7-DEHYDROGENASE"/>
    <property type="match status" value="1"/>
</dbReference>
<proteinExistence type="inferred from homology"/>
<dbReference type="InterPro" id="IPR051122">
    <property type="entry name" value="SDR_DHRS6-like"/>
</dbReference>
<dbReference type="InterPro" id="IPR036291">
    <property type="entry name" value="NAD(P)-bd_dom_sf"/>
</dbReference>
<dbReference type="Pfam" id="PF13561">
    <property type="entry name" value="adh_short_C2"/>
    <property type="match status" value="1"/>
</dbReference>
<comment type="similarity">
    <text evidence="1">Belongs to the short-chain dehydrogenases/reductases (SDR) family.</text>
</comment>
<sequence length="256" mass="27263">MRFENRVVVITGGGSGMGLAAARMFAAEGAIVAINDLVPDRVAEAVGQVEEAGGRAFAIPGDVSDEEVARERVREVVSRQGRVDVLVNCAGISTIKPAVEYDAWRRTMGVNLDAPFYWSRAAAIQSMIPNRSGAIVIVSSNAAFAGFPGDVGYIASKHGAAGLTKALAVEWASHGIRVNCLCPGLTETNMIRDMEALDANRFVERRRRIPLGRIGRPEEQANAMLYLASDEASYVTGLVMNNDGGQMALYSGFSPG</sequence>
<gene>
    <name evidence="3" type="ORF">ABGN05_17450</name>
</gene>
<accession>A0ABV3SKZ0</accession>
<evidence type="ECO:0000256" key="1">
    <source>
        <dbReference type="ARBA" id="ARBA00006484"/>
    </source>
</evidence>
<keyword evidence="4" id="KW-1185">Reference proteome</keyword>
<protein>
    <submittedName>
        <fullName evidence="3">SDR family NAD(P)-dependent oxidoreductase</fullName>
    </submittedName>
</protein>
<keyword evidence="2" id="KW-0560">Oxidoreductase</keyword>
<evidence type="ECO:0000256" key="2">
    <source>
        <dbReference type="ARBA" id="ARBA00023002"/>
    </source>
</evidence>
<dbReference type="PRINTS" id="PR00081">
    <property type="entry name" value="GDHRDH"/>
</dbReference>
<name>A0ABV3SKZ0_9HYPH</name>
<dbReference type="SUPFAM" id="SSF51735">
    <property type="entry name" value="NAD(P)-binding Rossmann-fold domains"/>
    <property type="match status" value="1"/>
</dbReference>
<evidence type="ECO:0000313" key="4">
    <source>
        <dbReference type="Proteomes" id="UP001556692"/>
    </source>
</evidence>
<comment type="caution">
    <text evidence="3">The sequence shown here is derived from an EMBL/GenBank/DDBJ whole genome shotgun (WGS) entry which is preliminary data.</text>
</comment>
<dbReference type="Gene3D" id="3.40.50.720">
    <property type="entry name" value="NAD(P)-binding Rossmann-like Domain"/>
    <property type="match status" value="1"/>
</dbReference>
<dbReference type="Proteomes" id="UP001556692">
    <property type="component" value="Unassembled WGS sequence"/>
</dbReference>
<dbReference type="PRINTS" id="PR00080">
    <property type="entry name" value="SDRFAMILY"/>
</dbReference>
<dbReference type="EMBL" id="JBDPGJ010000004">
    <property type="protein sequence ID" value="MEX0407448.1"/>
    <property type="molecule type" value="Genomic_DNA"/>
</dbReference>
<dbReference type="InterPro" id="IPR002347">
    <property type="entry name" value="SDR_fam"/>
</dbReference>
<organism evidence="3 4">
    <name type="scientific">Aquibium pacificus</name>
    <dbReference type="NCBI Taxonomy" id="3153579"/>
    <lineage>
        <taxon>Bacteria</taxon>
        <taxon>Pseudomonadati</taxon>
        <taxon>Pseudomonadota</taxon>
        <taxon>Alphaproteobacteria</taxon>
        <taxon>Hyphomicrobiales</taxon>
        <taxon>Phyllobacteriaceae</taxon>
        <taxon>Aquibium</taxon>
    </lineage>
</organism>
<dbReference type="PANTHER" id="PTHR43477:SF1">
    <property type="entry name" value="DIHYDROANTICAPSIN 7-DEHYDROGENASE"/>
    <property type="match status" value="1"/>
</dbReference>
<evidence type="ECO:0000313" key="3">
    <source>
        <dbReference type="EMBL" id="MEX0407448.1"/>
    </source>
</evidence>